<dbReference type="InterPro" id="IPR052021">
    <property type="entry name" value="Type-I_RS_S_subunit"/>
</dbReference>
<gene>
    <name evidence="5" type="ORF">IMCC3135_13620</name>
</gene>
<dbReference type="Gene3D" id="3.90.220.20">
    <property type="entry name" value="DNA methylase specificity domains"/>
    <property type="match status" value="1"/>
</dbReference>
<sequence length="195" mass="21733">MAKVSDIATLRNGFAFRGRIEHDETGDTRVIQASDLTQNAELQTGTLTCVQLGKQVPRYHVNEHDVVFMARGQRQLAYRPILQTVTGKPIITTFGLLVITADPQQTTADYLHWALNTPQVQQRLHALKEGTGIAFISENNLGSVDIPLPTLDVQTKITQLVALHKQREHVRQKLATIDQKITQTTAWSLATEQST</sequence>
<feature type="domain" description="Type I restriction modification DNA specificity" evidence="4">
    <location>
        <begin position="3"/>
        <end position="159"/>
    </location>
</feature>
<dbReference type="InterPro" id="IPR044946">
    <property type="entry name" value="Restrct_endonuc_typeI_TRD_sf"/>
</dbReference>
<dbReference type="OrthoDB" id="5465337at2"/>
<dbReference type="CDD" id="cd16961">
    <property type="entry name" value="RMtype1_S_TRD-CR_like"/>
    <property type="match status" value="1"/>
</dbReference>
<reference evidence="5 6" key="1">
    <citation type="submission" date="2016-12" db="EMBL/GenBank/DDBJ databases">
        <authorList>
            <person name="Song W.-J."/>
            <person name="Kurnit D.M."/>
        </authorList>
    </citation>
    <scope>NUCLEOTIDE SEQUENCE [LARGE SCALE GENOMIC DNA]</scope>
    <source>
        <strain evidence="5 6">IMCC3135</strain>
    </source>
</reference>
<dbReference type="RefSeq" id="WP_088918090.1">
    <property type="nucleotide sequence ID" value="NZ_CP018632.1"/>
</dbReference>
<organism evidence="5 6">
    <name type="scientific">Granulosicoccus antarcticus IMCC3135</name>
    <dbReference type="NCBI Taxonomy" id="1192854"/>
    <lineage>
        <taxon>Bacteria</taxon>
        <taxon>Pseudomonadati</taxon>
        <taxon>Pseudomonadota</taxon>
        <taxon>Gammaproteobacteria</taxon>
        <taxon>Chromatiales</taxon>
        <taxon>Granulosicoccaceae</taxon>
        <taxon>Granulosicoccus</taxon>
    </lineage>
</organism>
<evidence type="ECO:0000313" key="5">
    <source>
        <dbReference type="EMBL" id="ASJ72809.1"/>
    </source>
</evidence>
<dbReference type="SUPFAM" id="SSF116734">
    <property type="entry name" value="DNA methylase specificity domain"/>
    <property type="match status" value="1"/>
</dbReference>
<keyword evidence="3" id="KW-0238">DNA-binding</keyword>
<name>A0A2Z2NNL2_9GAMM</name>
<evidence type="ECO:0000313" key="6">
    <source>
        <dbReference type="Proteomes" id="UP000250079"/>
    </source>
</evidence>
<dbReference type="PANTHER" id="PTHR30408">
    <property type="entry name" value="TYPE-1 RESTRICTION ENZYME ECOKI SPECIFICITY PROTEIN"/>
    <property type="match status" value="1"/>
</dbReference>
<proteinExistence type="inferred from homology"/>
<evidence type="ECO:0000259" key="4">
    <source>
        <dbReference type="Pfam" id="PF01420"/>
    </source>
</evidence>
<keyword evidence="2" id="KW-0680">Restriction system</keyword>
<dbReference type="Pfam" id="PF01420">
    <property type="entry name" value="Methylase_S"/>
    <property type="match status" value="1"/>
</dbReference>
<dbReference type="EMBL" id="CP018632">
    <property type="protein sequence ID" value="ASJ72809.1"/>
    <property type="molecule type" value="Genomic_DNA"/>
</dbReference>
<protein>
    <recommendedName>
        <fullName evidence="4">Type I restriction modification DNA specificity domain-containing protein</fullName>
    </recommendedName>
</protein>
<evidence type="ECO:0000256" key="2">
    <source>
        <dbReference type="ARBA" id="ARBA00022747"/>
    </source>
</evidence>
<evidence type="ECO:0000256" key="3">
    <source>
        <dbReference type="ARBA" id="ARBA00023125"/>
    </source>
</evidence>
<accession>A0A2Z2NNL2</accession>
<comment type="similarity">
    <text evidence="1">Belongs to the type-I restriction system S methylase family.</text>
</comment>
<dbReference type="Proteomes" id="UP000250079">
    <property type="component" value="Chromosome"/>
</dbReference>
<evidence type="ECO:0000256" key="1">
    <source>
        <dbReference type="ARBA" id="ARBA00010923"/>
    </source>
</evidence>
<dbReference type="GO" id="GO:0009307">
    <property type="term" value="P:DNA restriction-modification system"/>
    <property type="evidence" value="ECO:0007669"/>
    <property type="project" value="UniProtKB-KW"/>
</dbReference>
<keyword evidence="6" id="KW-1185">Reference proteome</keyword>
<dbReference type="KEGG" id="gai:IMCC3135_13620"/>
<dbReference type="AlphaFoldDB" id="A0A2Z2NNL2"/>
<dbReference type="GO" id="GO:0003677">
    <property type="term" value="F:DNA binding"/>
    <property type="evidence" value="ECO:0007669"/>
    <property type="project" value="UniProtKB-KW"/>
</dbReference>
<dbReference type="PANTHER" id="PTHR30408:SF12">
    <property type="entry name" value="TYPE I RESTRICTION ENZYME MJAVIII SPECIFICITY SUBUNIT"/>
    <property type="match status" value="1"/>
</dbReference>
<dbReference type="InterPro" id="IPR000055">
    <property type="entry name" value="Restrct_endonuc_typeI_TRD"/>
</dbReference>